<dbReference type="AlphaFoldDB" id="A0A284SBS9"/>
<feature type="transmembrane region" description="Helical" evidence="1">
    <location>
        <begin position="157"/>
        <end position="180"/>
    </location>
</feature>
<reference evidence="3" key="1">
    <citation type="journal article" date="2017" name="Nat. Ecol. Evol.">
        <title>Genome expansion and lineage-specific genetic innovations in the forest pathogenic fungi Armillaria.</title>
        <authorList>
            <person name="Sipos G."/>
            <person name="Prasanna A.N."/>
            <person name="Walter M.C."/>
            <person name="O'Connor E."/>
            <person name="Balint B."/>
            <person name="Krizsan K."/>
            <person name="Kiss B."/>
            <person name="Hess J."/>
            <person name="Varga T."/>
            <person name="Slot J."/>
            <person name="Riley R."/>
            <person name="Boka B."/>
            <person name="Rigling D."/>
            <person name="Barry K."/>
            <person name="Lee J."/>
            <person name="Mihaltcheva S."/>
            <person name="LaButti K."/>
            <person name="Lipzen A."/>
            <person name="Waldron R."/>
            <person name="Moloney N.M."/>
            <person name="Sperisen C."/>
            <person name="Kredics L."/>
            <person name="Vagvoelgyi C."/>
            <person name="Patrignani A."/>
            <person name="Fitzpatrick D."/>
            <person name="Nagy I."/>
            <person name="Doyle S."/>
            <person name="Anderson J.B."/>
            <person name="Grigoriev I.V."/>
            <person name="Gueldener U."/>
            <person name="Muensterkoetter M."/>
            <person name="Nagy L.G."/>
        </authorList>
    </citation>
    <scope>NUCLEOTIDE SEQUENCE [LARGE SCALE GENOMIC DNA]</scope>
    <source>
        <strain evidence="3">C18/9</strain>
    </source>
</reference>
<feature type="transmembrane region" description="Helical" evidence="1">
    <location>
        <begin position="192"/>
        <end position="213"/>
    </location>
</feature>
<keyword evidence="1" id="KW-1133">Transmembrane helix</keyword>
<sequence>MGNILVKIGPTAVEVPSRWDCAELVILLPSTVVLLAIDRPSWSLSDDFPLRIAEFFWDSPETLELKKCYLIIEAGRSPRRRDIWSLQDVNIDDGVMGRIITSMVLYVVVMGAPVCFKGSGSLFSQHWAALSCQIHRPTRAFEDLTSGSGFITLINKVTASICTIIATSYMIWCTVLRLIVSRIQFGNGTFQYPLYILKLVTTLWCTLLPHFHYPLYLAFILRDNLRVFYFDSITNVTKGIAPTLFVGHTGERFFARKFHVVSSFPDVFPRSH</sequence>
<evidence type="ECO:0000313" key="2">
    <source>
        <dbReference type="EMBL" id="SJL18463.1"/>
    </source>
</evidence>
<gene>
    <name evidence="2" type="ORF">ARMOST_22052</name>
</gene>
<dbReference type="Proteomes" id="UP000219338">
    <property type="component" value="Unassembled WGS sequence"/>
</dbReference>
<keyword evidence="1" id="KW-0812">Transmembrane</keyword>
<protein>
    <submittedName>
        <fullName evidence="2">Uncharacterized protein</fullName>
    </submittedName>
</protein>
<organism evidence="2 3">
    <name type="scientific">Armillaria ostoyae</name>
    <name type="common">Armillaria root rot fungus</name>
    <dbReference type="NCBI Taxonomy" id="47428"/>
    <lineage>
        <taxon>Eukaryota</taxon>
        <taxon>Fungi</taxon>
        <taxon>Dikarya</taxon>
        <taxon>Basidiomycota</taxon>
        <taxon>Agaricomycotina</taxon>
        <taxon>Agaricomycetes</taxon>
        <taxon>Agaricomycetidae</taxon>
        <taxon>Agaricales</taxon>
        <taxon>Marasmiineae</taxon>
        <taxon>Physalacriaceae</taxon>
        <taxon>Armillaria</taxon>
    </lineage>
</organism>
<dbReference type="EMBL" id="FUEG01000060">
    <property type="protein sequence ID" value="SJL18463.1"/>
    <property type="molecule type" value="Genomic_DNA"/>
</dbReference>
<name>A0A284SBS9_ARMOS</name>
<evidence type="ECO:0000313" key="3">
    <source>
        <dbReference type="Proteomes" id="UP000219338"/>
    </source>
</evidence>
<keyword evidence="3" id="KW-1185">Reference proteome</keyword>
<keyword evidence="1" id="KW-0472">Membrane</keyword>
<accession>A0A284SBS9</accession>
<proteinExistence type="predicted"/>
<evidence type="ECO:0000256" key="1">
    <source>
        <dbReference type="SAM" id="Phobius"/>
    </source>
</evidence>